<sequence>MQSLVRYTRHDVSSTLAATDTTHSSSINKFVNNIVSDKKNLANAEYCLLKTGEKNYFTPRHVLILSKTTRLQYELSLHNITYDQMNHAKFTSKLRSLNINIPALEAKHLAQTNYVNTIANAFIKKGISVRIVTRDEYEKENLEGYDLIVTAGGDGTFLTAASKIINDIPIIGFNSDYHGSEGHLCVARKLNISPDYIISKFLEGNYNWMYRQRITVTIENIYNDKDYCSFNGKKVFHALNEVFIGEVNAARVSYYEVSINNEKAIKQKSSGLSICSGTGSTAWHYSINRLNGNKLESIIHVLESMGINFNEQRKNDNFIKEACDKYNSQLAFDPSYNQMAYSIREPIFNDTFLSMPQTGFTTKMKILSRCSDAQIVLDGNKTIPFNYGTEITLQMFPENALRTINMNFSD</sequence>
<dbReference type="GO" id="GO:0003951">
    <property type="term" value="F:NAD+ kinase activity"/>
    <property type="evidence" value="ECO:0007669"/>
    <property type="project" value="UniProtKB-EC"/>
</dbReference>
<dbReference type="Proteomes" id="UP000038045">
    <property type="component" value="Unplaced"/>
</dbReference>
<evidence type="ECO:0000256" key="6">
    <source>
        <dbReference type="ARBA" id="ARBA00023027"/>
    </source>
</evidence>
<dbReference type="AlphaFoldDB" id="A0A0N4ZCH0"/>
<dbReference type="PANTHER" id="PTHR13158:SF4">
    <property type="entry name" value="NAD(+) KINASE"/>
    <property type="match status" value="1"/>
</dbReference>
<dbReference type="EC" id="2.7.1.23" evidence="2"/>
<dbReference type="InterPro" id="IPR017437">
    <property type="entry name" value="ATP-NAD_kinase_PpnK-typ_C"/>
</dbReference>
<dbReference type="GO" id="GO:0019674">
    <property type="term" value="P:NAD+ metabolic process"/>
    <property type="evidence" value="ECO:0007669"/>
    <property type="project" value="InterPro"/>
</dbReference>
<evidence type="ECO:0000313" key="7">
    <source>
        <dbReference type="Proteomes" id="UP000038045"/>
    </source>
</evidence>
<evidence type="ECO:0000256" key="5">
    <source>
        <dbReference type="ARBA" id="ARBA00022857"/>
    </source>
</evidence>
<keyword evidence="7" id="KW-1185">Reference proteome</keyword>
<accession>A0A0N4ZCH0</accession>
<organism evidence="7 8">
    <name type="scientific">Parastrongyloides trichosuri</name>
    <name type="common">Possum-specific nematode worm</name>
    <dbReference type="NCBI Taxonomy" id="131310"/>
    <lineage>
        <taxon>Eukaryota</taxon>
        <taxon>Metazoa</taxon>
        <taxon>Ecdysozoa</taxon>
        <taxon>Nematoda</taxon>
        <taxon>Chromadorea</taxon>
        <taxon>Rhabditida</taxon>
        <taxon>Tylenchina</taxon>
        <taxon>Panagrolaimomorpha</taxon>
        <taxon>Strongyloidoidea</taxon>
        <taxon>Strongyloididae</taxon>
        <taxon>Parastrongyloides</taxon>
    </lineage>
</organism>
<keyword evidence="6" id="KW-0520">NAD</keyword>
<proteinExistence type="inferred from homology"/>
<protein>
    <recommendedName>
        <fullName evidence="2">NAD(+) kinase</fullName>
        <ecNumber evidence="2">2.7.1.23</ecNumber>
    </recommendedName>
</protein>
<name>A0A0N4ZCH0_PARTI</name>
<dbReference type="InterPro" id="IPR002504">
    <property type="entry name" value="NADK"/>
</dbReference>
<evidence type="ECO:0000256" key="2">
    <source>
        <dbReference type="ARBA" id="ARBA00012120"/>
    </source>
</evidence>
<evidence type="ECO:0000256" key="4">
    <source>
        <dbReference type="ARBA" id="ARBA00022777"/>
    </source>
</evidence>
<evidence type="ECO:0000256" key="1">
    <source>
        <dbReference type="ARBA" id="ARBA00010995"/>
    </source>
</evidence>
<keyword evidence="5" id="KW-0521">NADP</keyword>
<keyword evidence="3" id="KW-0808">Transferase</keyword>
<dbReference type="Gene3D" id="2.60.200.30">
    <property type="entry name" value="Probable inorganic polyphosphate/atp-NAD kinase, domain 2"/>
    <property type="match status" value="1"/>
</dbReference>
<dbReference type="GO" id="GO:0006741">
    <property type="term" value="P:NADP+ biosynthetic process"/>
    <property type="evidence" value="ECO:0007669"/>
    <property type="project" value="InterPro"/>
</dbReference>
<dbReference type="GO" id="GO:0005739">
    <property type="term" value="C:mitochondrion"/>
    <property type="evidence" value="ECO:0007669"/>
    <property type="project" value="TreeGrafter"/>
</dbReference>
<dbReference type="SUPFAM" id="SSF111331">
    <property type="entry name" value="NAD kinase/diacylglycerol kinase-like"/>
    <property type="match status" value="1"/>
</dbReference>
<dbReference type="InterPro" id="IPR017438">
    <property type="entry name" value="ATP-NAD_kinase_N"/>
</dbReference>
<dbReference type="PANTHER" id="PTHR13158">
    <property type="match status" value="1"/>
</dbReference>
<dbReference type="InterPro" id="IPR016064">
    <property type="entry name" value="NAD/diacylglycerol_kinase_sf"/>
</dbReference>
<keyword evidence="4" id="KW-0418">Kinase</keyword>
<comment type="similarity">
    <text evidence="1">Belongs to the NAD kinase family.</text>
</comment>
<dbReference type="Gene3D" id="3.40.50.10330">
    <property type="entry name" value="Probable inorganic polyphosphate/atp-NAD kinase, domain 1"/>
    <property type="match status" value="1"/>
</dbReference>
<dbReference type="WBParaSite" id="PTRK_0000522300.1">
    <property type="protein sequence ID" value="PTRK_0000522300.1"/>
    <property type="gene ID" value="PTRK_0000522300"/>
</dbReference>
<reference evidence="8" key="1">
    <citation type="submission" date="2017-02" db="UniProtKB">
        <authorList>
            <consortium name="WormBaseParasite"/>
        </authorList>
    </citation>
    <scope>IDENTIFICATION</scope>
</reference>
<dbReference type="STRING" id="131310.A0A0N4ZCH0"/>
<evidence type="ECO:0000313" key="8">
    <source>
        <dbReference type="WBParaSite" id="PTRK_0000522300.1"/>
    </source>
</evidence>
<evidence type="ECO:0000256" key="3">
    <source>
        <dbReference type="ARBA" id="ARBA00022679"/>
    </source>
</evidence>
<dbReference type="Pfam" id="PF01513">
    <property type="entry name" value="NAD_kinase"/>
    <property type="match status" value="1"/>
</dbReference>